<dbReference type="STRING" id="1830138.SAMN05443507_11147"/>
<reference evidence="2" key="1">
    <citation type="submission" date="2016-11" db="EMBL/GenBank/DDBJ databases">
        <authorList>
            <person name="Varghese N."/>
            <person name="Submissions S."/>
        </authorList>
    </citation>
    <scope>NUCLEOTIDE SEQUENCE [LARGE SCALE GENOMIC DNA]</scope>
    <source>
        <strain evidence="2">USBA-503</strain>
    </source>
</reference>
<name>A0A1M6R3G7_9BACL</name>
<dbReference type="Proteomes" id="UP000184016">
    <property type="component" value="Unassembled WGS sequence"/>
</dbReference>
<protein>
    <recommendedName>
        <fullName evidence="3">RNA-directed DNA polymerase</fullName>
    </recommendedName>
</protein>
<accession>A0A1M6R3G7</accession>
<dbReference type="AlphaFoldDB" id="A0A1M6R3G7"/>
<sequence>MKWYNLYGQLLSYQRLSEAWLKVKANKGTGGVDGINLSAFERNLEENLQQLLSDLKAKTYKPMPVLRMYDGQGAWDIFMVSVFILVDTFLCA</sequence>
<proteinExistence type="predicted"/>
<dbReference type="OrthoDB" id="9793236at2"/>
<evidence type="ECO:0000313" key="1">
    <source>
        <dbReference type="EMBL" id="SHK26982.1"/>
    </source>
</evidence>
<dbReference type="EMBL" id="FRAF01000011">
    <property type="protein sequence ID" value="SHK26982.1"/>
    <property type="molecule type" value="Genomic_DNA"/>
</dbReference>
<evidence type="ECO:0008006" key="3">
    <source>
        <dbReference type="Google" id="ProtNLM"/>
    </source>
</evidence>
<organism evidence="1 2">
    <name type="scientific">Alicyclobacillus tolerans</name>
    <dbReference type="NCBI Taxonomy" id="90970"/>
    <lineage>
        <taxon>Bacteria</taxon>
        <taxon>Bacillati</taxon>
        <taxon>Bacillota</taxon>
        <taxon>Bacilli</taxon>
        <taxon>Bacillales</taxon>
        <taxon>Alicyclobacillaceae</taxon>
        <taxon>Alicyclobacillus</taxon>
    </lineage>
</organism>
<gene>
    <name evidence="1" type="ORF">SAMN05443507_11147</name>
</gene>
<keyword evidence="2" id="KW-1185">Reference proteome</keyword>
<evidence type="ECO:0000313" key="2">
    <source>
        <dbReference type="Proteomes" id="UP000184016"/>
    </source>
</evidence>
<dbReference type="RefSeq" id="WP_072873999.1">
    <property type="nucleotide sequence ID" value="NZ_FRAF01000011.1"/>
</dbReference>